<feature type="transmembrane region" description="Helical" evidence="1">
    <location>
        <begin position="215"/>
        <end position="236"/>
    </location>
</feature>
<proteinExistence type="predicted"/>
<dbReference type="InterPro" id="IPR052728">
    <property type="entry name" value="O2_lipid_transport_reg"/>
</dbReference>
<evidence type="ECO:0000313" key="5">
    <source>
        <dbReference type="RefSeq" id="XP_011631950.1"/>
    </source>
</evidence>
<feature type="transmembrane region" description="Helical" evidence="1">
    <location>
        <begin position="284"/>
        <end position="304"/>
    </location>
</feature>
<dbReference type="SMART" id="SM00703">
    <property type="entry name" value="NRF"/>
    <property type="match status" value="1"/>
</dbReference>
<feature type="transmembrane region" description="Helical" evidence="1">
    <location>
        <begin position="311"/>
        <end position="334"/>
    </location>
</feature>
<dbReference type="Pfam" id="PF01757">
    <property type="entry name" value="Acyl_transf_3"/>
    <property type="match status" value="1"/>
</dbReference>
<dbReference type="Pfam" id="PF20146">
    <property type="entry name" value="NRF"/>
    <property type="match status" value="1"/>
</dbReference>
<feature type="transmembrane region" description="Helical" evidence="1">
    <location>
        <begin position="174"/>
        <end position="194"/>
    </location>
</feature>
<feature type="transmembrane region" description="Helical" evidence="1">
    <location>
        <begin position="384"/>
        <end position="404"/>
    </location>
</feature>
<feature type="transmembrane region" description="Helical" evidence="1">
    <location>
        <begin position="410"/>
        <end position="436"/>
    </location>
</feature>
<keyword evidence="1" id="KW-0472">Membrane</keyword>
<sequence length="538" mass="62477">MSQRQLAFILCICINIAKLSCVPAQTCKSIDNVNANNNYILPAYAIASLASQLPNSTLCEKELQSFRDAVDERIFWSLKVLDSSGTFQSGFLFGNNFWLGSRIQCVDAMNNIPLQISQRHSLNKTLYHNSQMEIPPFSDSCSPHIIKIVFLYADNKVWTSKVTSNFIFQIVTNASLSVDTFFFLSGFLMSYFYLKDKMDKNRMQPLTFRAKLNEFLIMVIRRFIRLTPAYVMTLLISQLSSTWLDKISPFYLYERPHENCPKYWWKNLLYINNFSPIKNMCMSWSWYLSADMQFFIIGLALLILSTTYFVIAVVILVSLLIGSIIFTGYLSYIYEFIPTFDEQQRLADVLYFPSWVRISPYIIGIIIGYISIRLNGKFVLKRRTVILCWCLGSACNLSMLFGIYKRQVPILYSTFYIAFHRGIWAIGIAWIVIACLTQHGGIINDILSFKGWVPFSRLSYCAYLINPFIIHFFHLQTERSVHFELISMIVTSIGFLGIIYFCSYILSLLAETPYSLLLRKIMQTRNRLKYKWRNSEKL</sequence>
<accession>A0A6I9VV34</accession>
<feature type="transmembrane region" description="Helical" evidence="1">
    <location>
        <begin position="354"/>
        <end position="372"/>
    </location>
</feature>
<dbReference type="RefSeq" id="XP_011631950.1">
    <property type="nucleotide sequence ID" value="XM_011633648.2"/>
</dbReference>
<protein>
    <submittedName>
        <fullName evidence="5">Nose resistant to fluoxetine protein 6-like</fullName>
    </submittedName>
</protein>
<evidence type="ECO:0000256" key="2">
    <source>
        <dbReference type="SAM" id="SignalP"/>
    </source>
</evidence>
<evidence type="ECO:0000313" key="4">
    <source>
        <dbReference type="Proteomes" id="UP000504615"/>
    </source>
</evidence>
<gene>
    <name evidence="5" type="primary">LOC105423751</name>
</gene>
<organism evidence="4 5">
    <name type="scientific">Pogonomyrmex barbatus</name>
    <name type="common">red harvester ant</name>
    <dbReference type="NCBI Taxonomy" id="144034"/>
    <lineage>
        <taxon>Eukaryota</taxon>
        <taxon>Metazoa</taxon>
        <taxon>Ecdysozoa</taxon>
        <taxon>Arthropoda</taxon>
        <taxon>Hexapoda</taxon>
        <taxon>Insecta</taxon>
        <taxon>Pterygota</taxon>
        <taxon>Neoptera</taxon>
        <taxon>Endopterygota</taxon>
        <taxon>Hymenoptera</taxon>
        <taxon>Apocrita</taxon>
        <taxon>Aculeata</taxon>
        <taxon>Formicoidea</taxon>
        <taxon>Formicidae</taxon>
        <taxon>Myrmicinae</taxon>
        <taxon>Pogonomyrmex</taxon>
    </lineage>
</organism>
<keyword evidence="2" id="KW-0732">Signal</keyword>
<reference evidence="5" key="1">
    <citation type="submission" date="2025-08" db="UniProtKB">
        <authorList>
            <consortium name="RefSeq"/>
        </authorList>
    </citation>
    <scope>IDENTIFICATION</scope>
</reference>
<feature type="chain" id="PRO_5026916409" evidence="2">
    <location>
        <begin position="22"/>
        <end position="538"/>
    </location>
</feature>
<feature type="domain" description="Nose resistant-to-fluoxetine protein N-terminal" evidence="3">
    <location>
        <begin position="56"/>
        <end position="164"/>
    </location>
</feature>
<dbReference type="PANTHER" id="PTHR11161:SF72">
    <property type="entry name" value="FI21449P1"/>
    <property type="match status" value="1"/>
</dbReference>
<name>A0A6I9VV34_9HYME</name>
<dbReference type="InterPro" id="IPR002656">
    <property type="entry name" value="Acyl_transf_3_dom"/>
</dbReference>
<keyword evidence="4" id="KW-1185">Reference proteome</keyword>
<dbReference type="KEGG" id="pbar:105423751"/>
<dbReference type="AlphaFoldDB" id="A0A6I9VV34"/>
<keyword evidence="1" id="KW-1133">Transmembrane helix</keyword>
<feature type="transmembrane region" description="Helical" evidence="1">
    <location>
        <begin position="457"/>
        <end position="474"/>
    </location>
</feature>
<dbReference type="OrthoDB" id="207378at2759"/>
<dbReference type="PANTHER" id="PTHR11161">
    <property type="entry name" value="O-ACYLTRANSFERASE"/>
    <property type="match status" value="1"/>
</dbReference>
<dbReference type="GO" id="GO:0016747">
    <property type="term" value="F:acyltransferase activity, transferring groups other than amino-acyl groups"/>
    <property type="evidence" value="ECO:0007669"/>
    <property type="project" value="InterPro"/>
</dbReference>
<evidence type="ECO:0000256" key="1">
    <source>
        <dbReference type="SAM" id="Phobius"/>
    </source>
</evidence>
<feature type="transmembrane region" description="Helical" evidence="1">
    <location>
        <begin position="486"/>
        <end position="510"/>
    </location>
</feature>
<dbReference type="Proteomes" id="UP000504615">
    <property type="component" value="Unplaced"/>
</dbReference>
<evidence type="ECO:0000259" key="3">
    <source>
        <dbReference type="SMART" id="SM00703"/>
    </source>
</evidence>
<keyword evidence="1" id="KW-0812">Transmembrane</keyword>
<feature type="signal peptide" evidence="2">
    <location>
        <begin position="1"/>
        <end position="21"/>
    </location>
</feature>
<dbReference type="InterPro" id="IPR006621">
    <property type="entry name" value="Nose-resist-to-fluoxetine_N"/>
</dbReference>
<dbReference type="GeneID" id="105423751"/>